<dbReference type="InterPro" id="IPR051606">
    <property type="entry name" value="Polyketide_Oxido-like"/>
</dbReference>
<dbReference type="STRING" id="306901.Q2HC84"/>
<dbReference type="GeneID" id="4389442"/>
<name>Q2HC84_CHAGB</name>
<evidence type="ECO:0000313" key="3">
    <source>
        <dbReference type="EMBL" id="EAQ90235.1"/>
    </source>
</evidence>
<protein>
    <recommendedName>
        <fullName evidence="2">NAD(P)-binding domain-containing protein</fullName>
    </recommendedName>
</protein>
<dbReference type="PANTHER" id="PTHR43355:SF2">
    <property type="entry name" value="FLAVIN REDUCTASE (NADPH)"/>
    <property type="match status" value="1"/>
</dbReference>
<dbReference type="HOGENOM" id="CLU_1970277_0_0_1"/>
<dbReference type="OrthoDB" id="10254221at2759"/>
<dbReference type="GO" id="GO:0016646">
    <property type="term" value="F:oxidoreductase activity, acting on the CH-NH group of donors, NAD or NADP as acceptor"/>
    <property type="evidence" value="ECO:0007669"/>
    <property type="project" value="TreeGrafter"/>
</dbReference>
<dbReference type="Gene3D" id="3.40.50.720">
    <property type="entry name" value="NAD(P)-binding Rossmann-like Domain"/>
    <property type="match status" value="1"/>
</dbReference>
<organism evidence="3 4">
    <name type="scientific">Chaetomium globosum (strain ATCC 6205 / CBS 148.51 / DSM 1962 / NBRC 6347 / NRRL 1970)</name>
    <name type="common">Soil fungus</name>
    <dbReference type="NCBI Taxonomy" id="306901"/>
    <lineage>
        <taxon>Eukaryota</taxon>
        <taxon>Fungi</taxon>
        <taxon>Dikarya</taxon>
        <taxon>Ascomycota</taxon>
        <taxon>Pezizomycotina</taxon>
        <taxon>Sordariomycetes</taxon>
        <taxon>Sordariomycetidae</taxon>
        <taxon>Sordariales</taxon>
        <taxon>Chaetomiaceae</taxon>
        <taxon>Chaetomium</taxon>
    </lineage>
</organism>
<gene>
    <name evidence="3" type="ORF">CHGG_02170</name>
</gene>
<dbReference type="InParanoid" id="Q2HC84"/>
<comment type="similarity">
    <text evidence="1">Belongs to the avfA family.</text>
</comment>
<sequence>MAGDTVLVLGATGPSGICVVRELLHRNHRTIAYVRSPEKIPDDLKSNPLLEIATGTIESPSLASTMGRTRPTTIISLLGPTPSSLANPFGPPLPYPAQYPEHILPAAREHAVRRIPGAVHHLVCHGR</sequence>
<dbReference type="RefSeq" id="XP_001228686.1">
    <property type="nucleotide sequence ID" value="XM_001228685.1"/>
</dbReference>
<dbReference type="Pfam" id="PF13460">
    <property type="entry name" value="NAD_binding_10"/>
    <property type="match status" value="1"/>
</dbReference>
<accession>Q2HC84</accession>
<dbReference type="VEuPathDB" id="FungiDB:CHGG_02170"/>
<evidence type="ECO:0000256" key="1">
    <source>
        <dbReference type="ARBA" id="ARBA00038376"/>
    </source>
</evidence>
<evidence type="ECO:0000259" key="2">
    <source>
        <dbReference type="Pfam" id="PF13460"/>
    </source>
</evidence>
<dbReference type="AlphaFoldDB" id="Q2HC84"/>
<evidence type="ECO:0000313" key="4">
    <source>
        <dbReference type="Proteomes" id="UP000001056"/>
    </source>
</evidence>
<dbReference type="InterPro" id="IPR036291">
    <property type="entry name" value="NAD(P)-bd_dom_sf"/>
</dbReference>
<dbReference type="PANTHER" id="PTHR43355">
    <property type="entry name" value="FLAVIN REDUCTASE (NADPH)"/>
    <property type="match status" value="1"/>
</dbReference>
<reference evidence="4" key="1">
    <citation type="journal article" date="2015" name="Genome Announc.">
        <title>Draft genome sequence of the cellulolytic fungus Chaetomium globosum.</title>
        <authorList>
            <person name="Cuomo C.A."/>
            <person name="Untereiner W.A."/>
            <person name="Ma L.-J."/>
            <person name="Grabherr M."/>
            <person name="Birren B.W."/>
        </authorList>
    </citation>
    <scope>NUCLEOTIDE SEQUENCE [LARGE SCALE GENOMIC DNA]</scope>
    <source>
        <strain evidence="4">ATCC 6205 / CBS 148.51 / DSM 1962 / NBRC 6347 / NRRL 1970</strain>
    </source>
</reference>
<dbReference type="OMA" id="HRNHRTI"/>
<dbReference type="InterPro" id="IPR016040">
    <property type="entry name" value="NAD(P)-bd_dom"/>
</dbReference>
<proteinExistence type="inferred from homology"/>
<dbReference type="Proteomes" id="UP000001056">
    <property type="component" value="Unassembled WGS sequence"/>
</dbReference>
<dbReference type="eggNOG" id="ENOG502QRBH">
    <property type="taxonomic scope" value="Eukaryota"/>
</dbReference>
<dbReference type="SUPFAM" id="SSF51735">
    <property type="entry name" value="NAD(P)-binding Rossmann-fold domains"/>
    <property type="match status" value="1"/>
</dbReference>
<keyword evidence="4" id="KW-1185">Reference proteome</keyword>
<feature type="domain" description="NAD(P)-binding" evidence="2">
    <location>
        <begin position="10"/>
        <end position="115"/>
    </location>
</feature>
<dbReference type="EMBL" id="CH408030">
    <property type="protein sequence ID" value="EAQ90235.1"/>
    <property type="molecule type" value="Genomic_DNA"/>
</dbReference>